<protein>
    <submittedName>
        <fullName evidence="1">Uncharacterized protein</fullName>
    </submittedName>
</protein>
<dbReference type="AlphaFoldDB" id="A0A2Z6QNE1"/>
<sequence>MSPQTLASCAPTEKRLHYDDNFIECYNNPFIPPLVSPPLFTRNDRLREAVPITFKAMKNYLANYILEP</sequence>
<evidence type="ECO:0000313" key="2">
    <source>
        <dbReference type="Proteomes" id="UP000247702"/>
    </source>
</evidence>
<dbReference type="EMBL" id="BEXD01000992">
    <property type="protein sequence ID" value="GBB91560.1"/>
    <property type="molecule type" value="Genomic_DNA"/>
</dbReference>
<organism evidence="1 2">
    <name type="scientific">Rhizophagus clarus</name>
    <dbReference type="NCBI Taxonomy" id="94130"/>
    <lineage>
        <taxon>Eukaryota</taxon>
        <taxon>Fungi</taxon>
        <taxon>Fungi incertae sedis</taxon>
        <taxon>Mucoromycota</taxon>
        <taxon>Glomeromycotina</taxon>
        <taxon>Glomeromycetes</taxon>
        <taxon>Glomerales</taxon>
        <taxon>Glomeraceae</taxon>
        <taxon>Rhizophagus</taxon>
    </lineage>
</organism>
<dbReference type="Proteomes" id="UP000247702">
    <property type="component" value="Unassembled WGS sequence"/>
</dbReference>
<gene>
    <name evidence="1" type="ORF">RclHR1_18910006</name>
</gene>
<name>A0A2Z6QNE1_9GLOM</name>
<accession>A0A2Z6QNE1</accession>
<keyword evidence="2" id="KW-1185">Reference proteome</keyword>
<reference evidence="1 2" key="1">
    <citation type="submission" date="2017-11" db="EMBL/GenBank/DDBJ databases">
        <title>The genome of Rhizophagus clarus HR1 reveals common genetic basis of auxotrophy among arbuscular mycorrhizal fungi.</title>
        <authorList>
            <person name="Kobayashi Y."/>
        </authorList>
    </citation>
    <scope>NUCLEOTIDE SEQUENCE [LARGE SCALE GENOMIC DNA]</scope>
    <source>
        <strain evidence="1 2">HR1</strain>
    </source>
</reference>
<evidence type="ECO:0000313" key="1">
    <source>
        <dbReference type="EMBL" id="GBB91560.1"/>
    </source>
</evidence>
<comment type="caution">
    <text evidence="1">The sequence shown here is derived from an EMBL/GenBank/DDBJ whole genome shotgun (WGS) entry which is preliminary data.</text>
</comment>
<proteinExistence type="predicted"/>